<dbReference type="InterPro" id="IPR000847">
    <property type="entry name" value="LysR_HTH_N"/>
</dbReference>
<proteinExistence type="inferred from homology"/>
<evidence type="ECO:0000313" key="7">
    <source>
        <dbReference type="Proteomes" id="UP000621386"/>
    </source>
</evidence>
<organism evidence="6 7">
    <name type="scientific">Streptomyces musisoli</name>
    <dbReference type="NCBI Taxonomy" id="2802280"/>
    <lineage>
        <taxon>Bacteria</taxon>
        <taxon>Bacillati</taxon>
        <taxon>Actinomycetota</taxon>
        <taxon>Actinomycetes</taxon>
        <taxon>Kitasatosporales</taxon>
        <taxon>Streptomycetaceae</taxon>
        <taxon>Streptomyces</taxon>
    </lineage>
</organism>
<dbReference type="Proteomes" id="UP000621386">
    <property type="component" value="Unassembled WGS sequence"/>
</dbReference>
<comment type="similarity">
    <text evidence="1">Belongs to the LysR transcriptional regulatory family.</text>
</comment>
<accession>A0ABS1PDX5</accession>
<dbReference type="PROSITE" id="PS50931">
    <property type="entry name" value="HTH_LYSR"/>
    <property type="match status" value="1"/>
</dbReference>
<evidence type="ECO:0000256" key="2">
    <source>
        <dbReference type="ARBA" id="ARBA00023015"/>
    </source>
</evidence>
<feature type="domain" description="HTH lysR-type" evidence="5">
    <location>
        <begin position="4"/>
        <end position="61"/>
    </location>
</feature>
<evidence type="ECO:0000313" key="6">
    <source>
        <dbReference type="EMBL" id="MBL1110583.1"/>
    </source>
</evidence>
<keyword evidence="4" id="KW-0804">Transcription</keyword>
<keyword evidence="7" id="KW-1185">Reference proteome</keyword>
<name>A0ABS1PDX5_9ACTN</name>
<dbReference type="PANTHER" id="PTHR30346">
    <property type="entry name" value="TRANSCRIPTIONAL DUAL REGULATOR HCAR-RELATED"/>
    <property type="match status" value="1"/>
</dbReference>
<keyword evidence="2" id="KW-0805">Transcription regulation</keyword>
<reference evidence="6 7" key="1">
    <citation type="submission" date="2021-01" db="EMBL/GenBank/DDBJ databases">
        <title>WGS of actinomycetes isolated from Thailand.</title>
        <authorList>
            <person name="Thawai C."/>
        </authorList>
    </citation>
    <scope>NUCLEOTIDE SEQUENCE [LARGE SCALE GENOMIC DNA]</scope>
    <source>
        <strain evidence="6 7">CH5-8</strain>
    </source>
</reference>
<sequence>MDVPETRELAYFVAVAEELHFGRAAQRLGMAQPPLSRAIARLERRMGVQLLARTSRSVRLTGAGQVFLTESRKALDAVTASVRRAQRAARTDPKLTLAMKPNGDAGLLESILQHYRRDPDAVAIEVIVCGIGEQAPMLRDGRADVAFLTAPYDDLAGFDTEPLLTQDQMAVLPRAHRLAGRAALTLADLAGEPLPRWPGDEADATDGRQPEVRDISQVMQLVALGQVVAVLPESVRRRAWPDVACVPLLDAPPTTVVFAWPERTTSRAVAALIRAGAEAAEVAGAGAVRRGEIGYQDTLT</sequence>
<dbReference type="RefSeq" id="WP_201827850.1">
    <property type="nucleotide sequence ID" value="NZ_JAERRH010000047.1"/>
</dbReference>
<dbReference type="EMBL" id="JAERRH010000047">
    <property type="protein sequence ID" value="MBL1110583.1"/>
    <property type="molecule type" value="Genomic_DNA"/>
</dbReference>
<evidence type="ECO:0000256" key="4">
    <source>
        <dbReference type="ARBA" id="ARBA00023163"/>
    </source>
</evidence>
<evidence type="ECO:0000256" key="1">
    <source>
        <dbReference type="ARBA" id="ARBA00009437"/>
    </source>
</evidence>
<dbReference type="InterPro" id="IPR036390">
    <property type="entry name" value="WH_DNA-bd_sf"/>
</dbReference>
<dbReference type="Gene3D" id="3.40.190.10">
    <property type="entry name" value="Periplasmic binding protein-like II"/>
    <property type="match status" value="2"/>
</dbReference>
<dbReference type="InterPro" id="IPR036388">
    <property type="entry name" value="WH-like_DNA-bd_sf"/>
</dbReference>
<dbReference type="InterPro" id="IPR005119">
    <property type="entry name" value="LysR_subst-bd"/>
</dbReference>
<dbReference type="Gene3D" id="1.10.10.10">
    <property type="entry name" value="Winged helix-like DNA-binding domain superfamily/Winged helix DNA-binding domain"/>
    <property type="match status" value="1"/>
</dbReference>
<dbReference type="PANTHER" id="PTHR30346:SF0">
    <property type="entry name" value="HCA OPERON TRANSCRIPTIONAL ACTIVATOR HCAR"/>
    <property type="match status" value="1"/>
</dbReference>
<gene>
    <name evidence="6" type="ORF">JK361_39615</name>
</gene>
<dbReference type="Pfam" id="PF00126">
    <property type="entry name" value="HTH_1"/>
    <property type="match status" value="1"/>
</dbReference>
<evidence type="ECO:0000256" key="3">
    <source>
        <dbReference type="ARBA" id="ARBA00023125"/>
    </source>
</evidence>
<protein>
    <submittedName>
        <fullName evidence="6">LysR family transcriptional regulator</fullName>
    </submittedName>
</protein>
<dbReference type="SUPFAM" id="SSF53850">
    <property type="entry name" value="Periplasmic binding protein-like II"/>
    <property type="match status" value="1"/>
</dbReference>
<keyword evidence="3" id="KW-0238">DNA-binding</keyword>
<dbReference type="CDD" id="cd08414">
    <property type="entry name" value="PBP2_LTTR_aromatics_like"/>
    <property type="match status" value="1"/>
</dbReference>
<dbReference type="Pfam" id="PF03466">
    <property type="entry name" value="LysR_substrate"/>
    <property type="match status" value="1"/>
</dbReference>
<dbReference type="PRINTS" id="PR00039">
    <property type="entry name" value="HTHLYSR"/>
</dbReference>
<comment type="caution">
    <text evidence="6">The sequence shown here is derived from an EMBL/GenBank/DDBJ whole genome shotgun (WGS) entry which is preliminary data.</text>
</comment>
<evidence type="ECO:0000259" key="5">
    <source>
        <dbReference type="PROSITE" id="PS50931"/>
    </source>
</evidence>
<dbReference type="SUPFAM" id="SSF46785">
    <property type="entry name" value="Winged helix' DNA-binding domain"/>
    <property type="match status" value="1"/>
</dbReference>